<keyword evidence="1" id="KW-0175">Coiled coil</keyword>
<evidence type="ECO:0008006" key="5">
    <source>
        <dbReference type="Google" id="ProtNLM"/>
    </source>
</evidence>
<feature type="coiled-coil region" evidence="1">
    <location>
        <begin position="52"/>
        <end position="89"/>
    </location>
</feature>
<keyword evidence="2" id="KW-0472">Membrane</keyword>
<evidence type="ECO:0000313" key="4">
    <source>
        <dbReference type="Proteomes" id="UP000830055"/>
    </source>
</evidence>
<gene>
    <name evidence="3" type="ORF">DPPLL_29380</name>
</gene>
<name>A0ABN6MAI4_9BACT</name>
<evidence type="ECO:0000256" key="2">
    <source>
        <dbReference type="SAM" id="Phobius"/>
    </source>
</evidence>
<sequence>MIIKNDSKFAAFLDKKYIPLDNKVKIGLAVLLMLLPIAAFYFVFYQPNADTIDRLEKQSDKLAQDIKNLQEKERNKPVLLAEVEKIEEEFEQAAQMLPKEQEIPSLLKDISALGQNAGLDFLSFVPRPETPRDYYNEIPVDITIRGPYHSVGYFFDQISRLDRIVSVSNISMGSPKRVTGEMLLDSKCQLMTYRFTNVKISDDKKKKK</sequence>
<dbReference type="EMBL" id="AP025516">
    <property type="protein sequence ID" value="BDD88573.1"/>
    <property type="molecule type" value="Genomic_DNA"/>
</dbReference>
<keyword evidence="2" id="KW-1133">Transmembrane helix</keyword>
<dbReference type="PANTHER" id="PTHR39555">
    <property type="entry name" value="FIMBRIAL ASSEMBLY PROTEIN PILO-LIKE PROTEIN-RELATED"/>
    <property type="match status" value="1"/>
</dbReference>
<dbReference type="Pfam" id="PF04350">
    <property type="entry name" value="PilO"/>
    <property type="match status" value="1"/>
</dbReference>
<keyword evidence="2" id="KW-0812">Transmembrane</keyword>
<dbReference type="PANTHER" id="PTHR39555:SF1">
    <property type="entry name" value="TYPE IV PILUS INNER MEMBRANE COMPONENT PILO"/>
    <property type="match status" value="1"/>
</dbReference>
<organism evidence="3 4">
    <name type="scientific">Desulfofustis limnaeus</name>
    <dbReference type="NCBI Taxonomy" id="2740163"/>
    <lineage>
        <taxon>Bacteria</taxon>
        <taxon>Pseudomonadati</taxon>
        <taxon>Thermodesulfobacteriota</taxon>
        <taxon>Desulfobulbia</taxon>
        <taxon>Desulfobulbales</taxon>
        <taxon>Desulfocapsaceae</taxon>
        <taxon>Desulfofustis</taxon>
    </lineage>
</organism>
<dbReference type="Proteomes" id="UP000830055">
    <property type="component" value="Chromosome"/>
</dbReference>
<keyword evidence="4" id="KW-1185">Reference proteome</keyword>
<evidence type="ECO:0000313" key="3">
    <source>
        <dbReference type="EMBL" id="BDD88573.1"/>
    </source>
</evidence>
<reference evidence="3 4" key="1">
    <citation type="submission" date="2022-01" db="EMBL/GenBank/DDBJ databases">
        <title>Desulfofustis limnae sp. nov., a novel mesophilic sulfate-reducing bacterium isolated from marsh soil.</title>
        <authorList>
            <person name="Watanabe M."/>
            <person name="Takahashi A."/>
            <person name="Kojima H."/>
            <person name="Fukui M."/>
        </authorList>
    </citation>
    <scope>NUCLEOTIDE SEQUENCE [LARGE SCALE GENOMIC DNA]</scope>
    <source>
        <strain evidence="3 4">PPLL</strain>
    </source>
</reference>
<feature type="transmembrane region" description="Helical" evidence="2">
    <location>
        <begin position="26"/>
        <end position="45"/>
    </location>
</feature>
<protein>
    <recommendedName>
        <fullName evidence="5">Pilus assembly protein PilO</fullName>
    </recommendedName>
</protein>
<dbReference type="Gene3D" id="3.30.70.60">
    <property type="match status" value="1"/>
</dbReference>
<dbReference type="InterPro" id="IPR014717">
    <property type="entry name" value="Transl_elong_EF1B/ribsomal_bS6"/>
</dbReference>
<proteinExistence type="predicted"/>
<dbReference type="InterPro" id="IPR007445">
    <property type="entry name" value="PilO"/>
</dbReference>
<dbReference type="RefSeq" id="WP_284151922.1">
    <property type="nucleotide sequence ID" value="NZ_AP025516.1"/>
</dbReference>
<accession>A0ABN6MAI4</accession>
<evidence type="ECO:0000256" key="1">
    <source>
        <dbReference type="SAM" id="Coils"/>
    </source>
</evidence>